<accession>A0A132NVZ7</accession>
<evidence type="ECO:0000256" key="1">
    <source>
        <dbReference type="SAM" id="MobiDB-lite"/>
    </source>
</evidence>
<dbReference type="AlphaFoldDB" id="A0A132NVZ7"/>
<feature type="region of interest" description="Disordered" evidence="1">
    <location>
        <begin position="223"/>
        <end position="257"/>
    </location>
</feature>
<dbReference type="Proteomes" id="UP000070089">
    <property type="component" value="Unassembled WGS sequence"/>
</dbReference>
<evidence type="ECO:0000313" key="2">
    <source>
        <dbReference type="EMBL" id="KWX13852.1"/>
    </source>
</evidence>
<dbReference type="VEuPathDB" id="GiardiaDB:QR46_2134"/>
<protein>
    <submittedName>
        <fullName evidence="2">Uncharacterized protein</fullName>
    </submittedName>
</protein>
<dbReference type="EMBL" id="JXTI01000053">
    <property type="protein sequence ID" value="KWX13852.1"/>
    <property type="molecule type" value="Genomic_DNA"/>
</dbReference>
<dbReference type="OrthoDB" id="10253784at2759"/>
<gene>
    <name evidence="2" type="ORF">QR46_2134</name>
</gene>
<reference evidence="2 3" key="1">
    <citation type="journal article" date="2015" name="Mol. Biochem. Parasitol.">
        <title>Identification of polymorphic genes for use in assemblage B genotyping assays through comparative genomics of multiple assemblage B Giardia duodenalis isolates.</title>
        <authorList>
            <person name="Wielinga C."/>
            <person name="Thompson R.C."/>
            <person name="Monis P."/>
            <person name="Ryan U."/>
        </authorList>
    </citation>
    <scope>NUCLEOTIDE SEQUENCE [LARGE SCALE GENOMIC DNA]</scope>
    <source>
        <strain evidence="2 3">BAH15c1</strain>
    </source>
</reference>
<sequence>MHALFKVQGNETGGFGPSSDAIIFSTDNPIAVGDSKTTYYDRDQAHNPRVVLTREAIYFLSKQSPDHNLYMDLIDIESYKIGSQKNALVIEIVPTSSDKNRTLNNNLVTNTDDQLIKITFASASKKHQADLRSTKEDHDLLLATLTGLLEARMMTFSVRNSAPAKVAEQKEQNNIEVSNTVAPKIICDDQEASSVFQTAALPADPINDVRSVAIFAPREPSVFKHEGQSADSKQSAPPIMAQSGQGVSNTPTHNCEPDLDTIMSTLLQEDYLKEFSRPLTFDRIRKPNNLLTSINKLMLLFLKASNGNDCKNAPVVSSILEKKLDDLESAGTTSLQTLTPSAEEFFTKDDYENSLEELLGVPHVTNTALIELKGKSPAYIMSTYINSYTSSYSSMTPINIPDMPFQMFTAGLQNVNVAPSLSKYSLSAEAIAKNLPALLLNYTLMSPFHSEAKFKLIPVDEVYSLLNRARPVYPVSIETFHKAIRIADDECKTRINEKSPYHSFPLFLPWKVNNTWYFVQKAVRLTNVIHFIVVNVLYNAWTKIRAENPQPNKPHTYVTADELTSKFGLSPGASSDLLDFMVRQRLLVVDVCTSKRYYLNLITKHYRCLQDSASKISKITA</sequence>
<evidence type="ECO:0000313" key="3">
    <source>
        <dbReference type="Proteomes" id="UP000070089"/>
    </source>
</evidence>
<comment type="caution">
    <text evidence="2">The sequence shown here is derived from an EMBL/GenBank/DDBJ whole genome shotgun (WGS) entry which is preliminary data.</text>
</comment>
<feature type="compositionally biased region" description="Polar residues" evidence="1">
    <location>
        <begin position="242"/>
        <end position="253"/>
    </location>
</feature>
<proteinExistence type="predicted"/>
<name>A0A132NVZ7_GIAIN</name>
<organism evidence="2 3">
    <name type="scientific">Giardia duodenalis assemblage B</name>
    <dbReference type="NCBI Taxonomy" id="1394984"/>
    <lineage>
        <taxon>Eukaryota</taxon>
        <taxon>Metamonada</taxon>
        <taxon>Diplomonadida</taxon>
        <taxon>Hexamitidae</taxon>
        <taxon>Giardiinae</taxon>
        <taxon>Giardia</taxon>
    </lineage>
</organism>